<keyword evidence="1" id="KW-0812">Transmembrane</keyword>
<name>L8GJ86_ACACF</name>
<dbReference type="GeneID" id="14913294"/>
<keyword evidence="1" id="KW-0472">Membrane</keyword>
<dbReference type="KEGG" id="acan:ACA1_095640"/>
<dbReference type="Proteomes" id="UP000011083">
    <property type="component" value="Unassembled WGS sequence"/>
</dbReference>
<dbReference type="AlphaFoldDB" id="L8GJ86"/>
<dbReference type="RefSeq" id="XP_004334927.1">
    <property type="nucleotide sequence ID" value="XM_004334879.1"/>
</dbReference>
<feature type="transmembrane region" description="Helical" evidence="1">
    <location>
        <begin position="48"/>
        <end position="70"/>
    </location>
</feature>
<organism evidence="2 3">
    <name type="scientific">Acanthamoeba castellanii (strain ATCC 30010 / Neff)</name>
    <dbReference type="NCBI Taxonomy" id="1257118"/>
    <lineage>
        <taxon>Eukaryota</taxon>
        <taxon>Amoebozoa</taxon>
        <taxon>Discosea</taxon>
        <taxon>Longamoebia</taxon>
        <taxon>Centramoebida</taxon>
        <taxon>Acanthamoebidae</taxon>
        <taxon>Acanthamoeba</taxon>
    </lineage>
</organism>
<dbReference type="EMBL" id="KB008103">
    <property type="protein sequence ID" value="ELR12914.1"/>
    <property type="molecule type" value="Genomic_DNA"/>
</dbReference>
<accession>L8GJ86</accession>
<keyword evidence="1" id="KW-1133">Transmembrane helix</keyword>
<dbReference type="VEuPathDB" id="AmoebaDB:ACA1_095640"/>
<keyword evidence="3" id="KW-1185">Reference proteome</keyword>
<evidence type="ECO:0000313" key="2">
    <source>
        <dbReference type="EMBL" id="ELR12914.1"/>
    </source>
</evidence>
<evidence type="ECO:0000313" key="3">
    <source>
        <dbReference type="Proteomes" id="UP000011083"/>
    </source>
</evidence>
<protein>
    <submittedName>
        <fullName evidence="2">Uncharacterized protein</fullName>
    </submittedName>
</protein>
<evidence type="ECO:0000256" key="1">
    <source>
        <dbReference type="SAM" id="Phobius"/>
    </source>
</evidence>
<reference evidence="2 3" key="1">
    <citation type="journal article" date="2013" name="Genome Biol.">
        <title>Genome of Acanthamoeba castellanii highlights extensive lateral gene transfer and early evolution of tyrosine kinase signaling.</title>
        <authorList>
            <person name="Clarke M."/>
            <person name="Lohan A.J."/>
            <person name="Liu B."/>
            <person name="Lagkouvardos I."/>
            <person name="Roy S."/>
            <person name="Zafar N."/>
            <person name="Bertelli C."/>
            <person name="Schilde C."/>
            <person name="Kianianmomeni A."/>
            <person name="Burglin T.R."/>
            <person name="Frech C."/>
            <person name="Turcotte B."/>
            <person name="Kopec K.O."/>
            <person name="Synnott J.M."/>
            <person name="Choo C."/>
            <person name="Paponov I."/>
            <person name="Finkler A."/>
            <person name="Soon Heng Tan C."/>
            <person name="Hutchins A.P."/>
            <person name="Weinmeier T."/>
            <person name="Rattei T."/>
            <person name="Chu J.S."/>
            <person name="Gimenez G."/>
            <person name="Irimia M."/>
            <person name="Rigden D.J."/>
            <person name="Fitzpatrick D.A."/>
            <person name="Lorenzo-Morales J."/>
            <person name="Bateman A."/>
            <person name="Chiu C.H."/>
            <person name="Tang P."/>
            <person name="Hegemann P."/>
            <person name="Fromm H."/>
            <person name="Raoult D."/>
            <person name="Greub G."/>
            <person name="Miranda-Saavedra D."/>
            <person name="Chen N."/>
            <person name="Nash P."/>
            <person name="Ginger M.L."/>
            <person name="Horn M."/>
            <person name="Schaap P."/>
            <person name="Caler L."/>
            <person name="Loftus B."/>
        </authorList>
    </citation>
    <scope>NUCLEOTIDE SEQUENCE [LARGE SCALE GENOMIC DNA]</scope>
    <source>
        <strain evidence="2 3">Neff</strain>
    </source>
</reference>
<gene>
    <name evidence="2" type="ORF">ACA1_095640</name>
</gene>
<proteinExistence type="predicted"/>
<sequence length="120" mass="13144">MVRLNIEELKQPQKKGFFGSIGLPEPVRRVANTWSNGLYAASMYAQQGLGYVSSFAWIFATAAVVIYLPLLRAMDSDRETIRAIRAEMVQKTAGMVPGAAPRGPDLGNLDISGLDFKIQL</sequence>